<dbReference type="HOGENOM" id="CLU_3039003_0_0_2"/>
<proteinExistence type="predicted"/>
<dbReference type="STRING" id="1238425.J07HQW2_01516"/>
<reference evidence="1 2" key="1">
    <citation type="journal article" date="2013" name="PLoS ONE">
        <title>Assembly-driven community genomics of a hypersaline microbial ecosystem.</title>
        <authorList>
            <person name="Podell S."/>
            <person name="Ugalde J.A."/>
            <person name="Narasingarao P."/>
            <person name="Banfield J.F."/>
            <person name="Heidelberg K.B."/>
            <person name="Allen E.E."/>
        </authorList>
    </citation>
    <scope>NUCLEOTIDE SEQUENCE [LARGE SCALE GENOMIC DNA]</scope>
    <source>
        <strain evidence="2">J07HQW2</strain>
    </source>
</reference>
<evidence type="ECO:0000313" key="2">
    <source>
        <dbReference type="Proteomes" id="UP000030710"/>
    </source>
</evidence>
<dbReference type="EMBL" id="KE356561">
    <property type="protein sequence ID" value="ERG95071.1"/>
    <property type="molecule type" value="Genomic_DNA"/>
</dbReference>
<protein>
    <submittedName>
        <fullName evidence="1">Uncharacterized protein</fullName>
    </submittedName>
</protein>
<dbReference type="eggNOG" id="arCOG04276">
    <property type="taxonomic scope" value="Archaea"/>
</dbReference>
<dbReference type="AlphaFoldDB" id="U1PRT8"/>
<organism evidence="1 2">
    <name type="scientific">Haloquadratum walsbyi J07HQW2</name>
    <dbReference type="NCBI Taxonomy" id="1238425"/>
    <lineage>
        <taxon>Archaea</taxon>
        <taxon>Methanobacteriati</taxon>
        <taxon>Methanobacteriota</taxon>
        <taxon>Stenosarchaea group</taxon>
        <taxon>Halobacteria</taxon>
        <taxon>Halobacteriales</taxon>
        <taxon>Haloferacaceae</taxon>
        <taxon>Haloquadratum</taxon>
    </lineage>
</organism>
<dbReference type="Proteomes" id="UP000030710">
    <property type="component" value="Unassembled WGS sequence"/>
</dbReference>
<evidence type="ECO:0000313" key="1">
    <source>
        <dbReference type="EMBL" id="ERG95071.1"/>
    </source>
</evidence>
<name>U1PRT8_9EURY</name>
<dbReference type="RefSeq" id="WP_021054560.1">
    <property type="nucleotide sequence ID" value="NZ_KE356561.1"/>
</dbReference>
<sequence>MNRAEVDADDLELLIKRTTGDTIEERLRHNAYYNILPAWYPWQDAESDPAESQK</sequence>
<accession>U1PRT8</accession>
<gene>
    <name evidence="1" type="ORF">J07HQW2_01516</name>
</gene>